<evidence type="ECO:0000256" key="4">
    <source>
        <dbReference type="ARBA" id="ARBA00022737"/>
    </source>
</evidence>
<feature type="compositionally biased region" description="Polar residues" evidence="5">
    <location>
        <begin position="414"/>
        <end position="428"/>
    </location>
</feature>
<dbReference type="InterPro" id="IPR032675">
    <property type="entry name" value="LRR_dom_sf"/>
</dbReference>
<evidence type="ECO:0000256" key="2">
    <source>
        <dbReference type="ARBA" id="ARBA00022490"/>
    </source>
</evidence>
<dbReference type="SUPFAM" id="SSF52058">
    <property type="entry name" value="L domain-like"/>
    <property type="match status" value="1"/>
</dbReference>
<dbReference type="Proteomes" id="UP000271974">
    <property type="component" value="Unassembled WGS sequence"/>
</dbReference>
<dbReference type="AlphaFoldDB" id="A0A3S1B5G6"/>
<feature type="compositionally biased region" description="Acidic residues" evidence="5">
    <location>
        <begin position="482"/>
        <end position="493"/>
    </location>
</feature>
<feature type="compositionally biased region" description="Basic residues" evidence="5">
    <location>
        <begin position="502"/>
        <end position="511"/>
    </location>
</feature>
<evidence type="ECO:0000313" key="6">
    <source>
        <dbReference type="EMBL" id="RUS72461.1"/>
    </source>
</evidence>
<dbReference type="OrthoDB" id="7451790at2759"/>
<feature type="region of interest" description="Disordered" evidence="5">
    <location>
        <begin position="474"/>
        <end position="570"/>
    </location>
</feature>
<proteinExistence type="predicted"/>
<sequence length="695" mass="76919">MASGTSPPSGLLSLVSASPTSYGSTSTNRHSEPSGIGITGLRRLCNLLRNEGDRVLSGQSVFTLTSDVLSHLLVSCRRHSVILTEQASAAPDPSVRTPTFVTNRRVETGIIAGSRQDDWNTHIQFIKDFMLSTPNLKVVHNQGTLSFPISLHRFGNINKLELRRIPIHMVEGLQMHRQSLESLAVFRGVSTVKDLVESCGGDRSAPLTWPRLKALSLMFNTIPDLDDSLRLLPHVEYLDLSHNCLEKCDVYLEELKTSQYFSIENLTVLEELDLGENCISDHSFLEPLVYLTRLGQLLLDGNPLFYHRRHRRLTASCLSAQALSLEFELDKRKLTVSEIIYYAPRNRRSNFHKPAARPSNQTSPQRSSTPERRPSFSSGIGTELESSDIVVRSPRKSKRKRLKPRETEIHETSGDFTSSRDASPGTTPHYSELMRLRTEEALRTKEQVEELRRNYGPNWLQAIEDKNIFNKNELDTPAQPLSEDEVKSDDDDNNTIAIATGKKSKNSKAKKKEKENSLRKKNISPLASEPASKTDTGDDESVGKSGEDNPPVAAVVAESDTCPSDSDVLPGSKRVEKVKVANPIMAALARLAAQQSEGEISAEPGTEYGFVTNSSVETSEFVARKDNFESQSSKPSVAPSTQAEDVAVSSSTPASKLAQQIEALSPVKSTDEADSSILKTSLDEHRDPWGFRWLS</sequence>
<dbReference type="STRING" id="188477.A0A3S1B5G6"/>
<dbReference type="Gene3D" id="3.80.10.10">
    <property type="entry name" value="Ribonuclease Inhibitor"/>
    <property type="match status" value="1"/>
</dbReference>
<feature type="region of interest" description="Disordered" evidence="5">
    <location>
        <begin position="625"/>
        <end position="655"/>
    </location>
</feature>
<feature type="region of interest" description="Disordered" evidence="5">
    <location>
        <begin position="1"/>
        <end position="35"/>
    </location>
</feature>
<dbReference type="PROSITE" id="PS51450">
    <property type="entry name" value="LRR"/>
    <property type="match status" value="1"/>
</dbReference>
<feature type="compositionally biased region" description="Polar residues" evidence="5">
    <location>
        <begin position="358"/>
        <end position="368"/>
    </location>
</feature>
<protein>
    <recommendedName>
        <fullName evidence="8">Serine/threonine-protein kinase 11-interacting protein</fullName>
    </recommendedName>
</protein>
<keyword evidence="3" id="KW-0433">Leucine-rich repeat</keyword>
<dbReference type="PANTHER" id="PTHR15454">
    <property type="entry name" value="NISCHARIN RELATED"/>
    <property type="match status" value="1"/>
</dbReference>
<keyword evidence="2" id="KW-0963">Cytoplasm</keyword>
<name>A0A3S1B5G6_ELYCH</name>
<evidence type="ECO:0000256" key="3">
    <source>
        <dbReference type="ARBA" id="ARBA00022614"/>
    </source>
</evidence>
<reference evidence="6 7" key="1">
    <citation type="submission" date="2019-01" db="EMBL/GenBank/DDBJ databases">
        <title>A draft genome assembly of the solar-powered sea slug Elysia chlorotica.</title>
        <authorList>
            <person name="Cai H."/>
            <person name="Li Q."/>
            <person name="Fang X."/>
            <person name="Li J."/>
            <person name="Curtis N.E."/>
            <person name="Altenburger A."/>
            <person name="Shibata T."/>
            <person name="Feng M."/>
            <person name="Maeda T."/>
            <person name="Schwartz J.A."/>
            <person name="Shigenobu S."/>
            <person name="Lundholm N."/>
            <person name="Nishiyama T."/>
            <person name="Yang H."/>
            <person name="Hasebe M."/>
            <person name="Li S."/>
            <person name="Pierce S.K."/>
            <person name="Wang J."/>
        </authorList>
    </citation>
    <scope>NUCLEOTIDE SEQUENCE [LARGE SCALE GENOMIC DNA]</scope>
    <source>
        <strain evidence="6">EC2010</strain>
        <tissue evidence="6">Whole organism of an adult</tissue>
    </source>
</reference>
<gene>
    <name evidence="6" type="ORF">EGW08_019778</name>
</gene>
<evidence type="ECO:0000313" key="7">
    <source>
        <dbReference type="Proteomes" id="UP000271974"/>
    </source>
</evidence>
<feature type="region of interest" description="Disordered" evidence="5">
    <location>
        <begin position="350"/>
        <end position="428"/>
    </location>
</feature>
<feature type="compositionally biased region" description="Basic and acidic residues" evidence="5">
    <location>
        <begin position="404"/>
        <end position="413"/>
    </location>
</feature>
<accession>A0A3S1B5G6</accession>
<dbReference type="EMBL" id="RQTK01001064">
    <property type="protein sequence ID" value="RUS72461.1"/>
    <property type="molecule type" value="Genomic_DNA"/>
</dbReference>
<dbReference type="InterPro" id="IPR001611">
    <property type="entry name" value="Leu-rich_rpt"/>
</dbReference>
<evidence type="ECO:0008006" key="8">
    <source>
        <dbReference type="Google" id="ProtNLM"/>
    </source>
</evidence>
<evidence type="ECO:0000256" key="5">
    <source>
        <dbReference type="SAM" id="MobiDB-lite"/>
    </source>
</evidence>
<evidence type="ECO:0000256" key="1">
    <source>
        <dbReference type="ARBA" id="ARBA00004496"/>
    </source>
</evidence>
<feature type="compositionally biased region" description="Basic residues" evidence="5">
    <location>
        <begin position="393"/>
        <end position="403"/>
    </location>
</feature>
<keyword evidence="7" id="KW-1185">Reference proteome</keyword>
<organism evidence="6 7">
    <name type="scientific">Elysia chlorotica</name>
    <name type="common">Eastern emerald elysia</name>
    <name type="synonym">Sea slug</name>
    <dbReference type="NCBI Taxonomy" id="188477"/>
    <lineage>
        <taxon>Eukaryota</taxon>
        <taxon>Metazoa</taxon>
        <taxon>Spiralia</taxon>
        <taxon>Lophotrochozoa</taxon>
        <taxon>Mollusca</taxon>
        <taxon>Gastropoda</taxon>
        <taxon>Heterobranchia</taxon>
        <taxon>Euthyneura</taxon>
        <taxon>Panpulmonata</taxon>
        <taxon>Sacoglossa</taxon>
        <taxon>Placobranchoidea</taxon>
        <taxon>Plakobranchidae</taxon>
        <taxon>Elysia</taxon>
    </lineage>
</organism>
<feature type="compositionally biased region" description="Low complexity" evidence="5">
    <location>
        <begin position="1"/>
        <end position="19"/>
    </location>
</feature>
<comment type="caution">
    <text evidence="6">The sequence shown here is derived from an EMBL/GenBank/DDBJ whole genome shotgun (WGS) entry which is preliminary data.</text>
</comment>
<comment type="subcellular location">
    <subcellularLocation>
        <location evidence="1">Cytoplasm</location>
    </subcellularLocation>
</comment>
<keyword evidence="4" id="KW-0677">Repeat</keyword>
<dbReference type="GO" id="GO:0005737">
    <property type="term" value="C:cytoplasm"/>
    <property type="evidence" value="ECO:0007669"/>
    <property type="project" value="UniProtKB-SubCell"/>
</dbReference>
<feature type="compositionally biased region" description="Polar residues" evidence="5">
    <location>
        <begin position="629"/>
        <end position="655"/>
    </location>
</feature>
<dbReference type="PANTHER" id="PTHR15454:SF69">
    <property type="entry name" value="SERINE_THREONINE-PROTEIN KINASE 11-INTERACTING PROTEIN"/>
    <property type="match status" value="1"/>
</dbReference>